<dbReference type="InterPro" id="IPR035976">
    <property type="entry name" value="Sushi/SCR/CCP_sf"/>
</dbReference>
<dbReference type="AlphaFoldDB" id="T1JLJ7"/>
<dbReference type="InterPro" id="IPR001304">
    <property type="entry name" value="C-type_lectin-like"/>
</dbReference>
<dbReference type="PROSITE" id="PS50835">
    <property type="entry name" value="IG_LIKE"/>
    <property type="match status" value="1"/>
</dbReference>
<comment type="caution">
    <text evidence="4">Lacks conserved residue(s) required for the propagation of feature annotation.</text>
</comment>
<dbReference type="SUPFAM" id="SSF56436">
    <property type="entry name" value="C-type lectin-like"/>
    <property type="match status" value="1"/>
</dbReference>
<reference evidence="8" key="2">
    <citation type="submission" date="2015-02" db="UniProtKB">
        <authorList>
            <consortium name="EnsemblMetazoa"/>
        </authorList>
    </citation>
    <scope>IDENTIFICATION</scope>
</reference>
<keyword evidence="1" id="KW-0732">Signal</keyword>
<dbReference type="InterPro" id="IPR016186">
    <property type="entry name" value="C-type_lectin-like/link_sf"/>
</dbReference>
<dbReference type="InterPro" id="IPR051663">
    <property type="entry name" value="CLec_Tetranectin-domain"/>
</dbReference>
<dbReference type="InterPro" id="IPR036179">
    <property type="entry name" value="Ig-like_dom_sf"/>
</dbReference>
<evidence type="ECO:0000256" key="2">
    <source>
        <dbReference type="ARBA" id="ARBA00022734"/>
    </source>
</evidence>
<evidence type="ECO:0000256" key="4">
    <source>
        <dbReference type="PROSITE-ProRule" id="PRU00302"/>
    </source>
</evidence>
<dbReference type="CDD" id="cd00037">
    <property type="entry name" value="CLECT"/>
    <property type="match status" value="1"/>
</dbReference>
<dbReference type="SMART" id="SM00032">
    <property type="entry name" value="CCP"/>
    <property type="match status" value="2"/>
</dbReference>
<protein>
    <recommendedName>
        <fullName evidence="10">Sushi domain-containing protein</fullName>
    </recommendedName>
</protein>
<keyword evidence="4" id="KW-0768">Sushi</keyword>
<organism evidence="8 9">
    <name type="scientific">Strigamia maritima</name>
    <name type="common">European centipede</name>
    <name type="synonym">Geophilus maritimus</name>
    <dbReference type="NCBI Taxonomy" id="126957"/>
    <lineage>
        <taxon>Eukaryota</taxon>
        <taxon>Metazoa</taxon>
        <taxon>Ecdysozoa</taxon>
        <taxon>Arthropoda</taxon>
        <taxon>Myriapoda</taxon>
        <taxon>Chilopoda</taxon>
        <taxon>Pleurostigmophora</taxon>
        <taxon>Geophilomorpha</taxon>
        <taxon>Linotaeniidae</taxon>
        <taxon>Strigamia</taxon>
    </lineage>
</organism>
<evidence type="ECO:0000313" key="8">
    <source>
        <dbReference type="EnsemblMetazoa" id="SMAR014727-PA"/>
    </source>
</evidence>
<dbReference type="InterPro" id="IPR000436">
    <property type="entry name" value="Sushi_SCR_CCP_dom"/>
</dbReference>
<dbReference type="SUPFAM" id="SSF57535">
    <property type="entry name" value="Complement control module/SCR domain"/>
    <property type="match status" value="2"/>
</dbReference>
<dbReference type="Gene3D" id="2.10.70.10">
    <property type="entry name" value="Complement Module, domain 1"/>
    <property type="match status" value="2"/>
</dbReference>
<evidence type="ECO:0000259" key="6">
    <source>
        <dbReference type="PROSITE" id="PS50835"/>
    </source>
</evidence>
<dbReference type="Proteomes" id="UP000014500">
    <property type="component" value="Unassembled WGS sequence"/>
</dbReference>
<dbReference type="SUPFAM" id="SSF48726">
    <property type="entry name" value="Immunoglobulin"/>
    <property type="match status" value="1"/>
</dbReference>
<dbReference type="Pfam" id="PF00059">
    <property type="entry name" value="Lectin_C"/>
    <property type="match status" value="1"/>
</dbReference>
<dbReference type="PANTHER" id="PTHR22799:SF6">
    <property type="entry name" value="C-TYPE LECTIN DOMAIN FAMILY 4 MEMBER M-LIKE"/>
    <property type="match status" value="1"/>
</dbReference>
<dbReference type="InterPro" id="IPR003598">
    <property type="entry name" value="Ig_sub2"/>
</dbReference>
<feature type="domain" description="Ig-like" evidence="6">
    <location>
        <begin position="217"/>
        <end position="308"/>
    </location>
</feature>
<dbReference type="InterPro" id="IPR013783">
    <property type="entry name" value="Ig-like_fold"/>
</dbReference>
<dbReference type="HOGENOM" id="CLU_810336_0_0_1"/>
<feature type="domain" description="C-type lectin" evidence="5">
    <location>
        <begin position="1"/>
        <end position="72"/>
    </location>
</feature>
<evidence type="ECO:0000256" key="3">
    <source>
        <dbReference type="ARBA" id="ARBA00023157"/>
    </source>
</evidence>
<evidence type="ECO:0000256" key="1">
    <source>
        <dbReference type="ARBA" id="ARBA00022729"/>
    </source>
</evidence>
<evidence type="ECO:0008006" key="10">
    <source>
        <dbReference type="Google" id="ProtNLM"/>
    </source>
</evidence>
<keyword evidence="3" id="KW-1015">Disulfide bond</keyword>
<dbReference type="PhylomeDB" id="T1JLJ7"/>
<dbReference type="InterPro" id="IPR007110">
    <property type="entry name" value="Ig-like_dom"/>
</dbReference>
<dbReference type="GO" id="GO:0030246">
    <property type="term" value="F:carbohydrate binding"/>
    <property type="evidence" value="ECO:0007669"/>
    <property type="project" value="UniProtKB-KW"/>
</dbReference>
<dbReference type="PANTHER" id="PTHR22799">
    <property type="entry name" value="TETRANECTIN-RELATED"/>
    <property type="match status" value="1"/>
</dbReference>
<proteinExistence type="predicted"/>
<accession>T1JLJ7</accession>
<dbReference type="EMBL" id="JH431868">
    <property type="status" value="NOT_ANNOTATED_CDS"/>
    <property type="molecule type" value="Genomic_DNA"/>
</dbReference>
<dbReference type="PROSITE" id="PS50923">
    <property type="entry name" value="SUSHI"/>
    <property type="match status" value="1"/>
</dbReference>
<dbReference type="Gene3D" id="2.60.40.10">
    <property type="entry name" value="Immunoglobulins"/>
    <property type="match status" value="1"/>
</dbReference>
<reference evidence="9" key="1">
    <citation type="submission" date="2011-05" db="EMBL/GenBank/DDBJ databases">
        <authorList>
            <person name="Richards S.R."/>
            <person name="Qu J."/>
            <person name="Jiang H."/>
            <person name="Jhangiani S.N."/>
            <person name="Agravi P."/>
            <person name="Goodspeed R."/>
            <person name="Gross S."/>
            <person name="Mandapat C."/>
            <person name="Jackson L."/>
            <person name="Mathew T."/>
            <person name="Pu L."/>
            <person name="Thornton R."/>
            <person name="Saada N."/>
            <person name="Wilczek-Boney K.B."/>
            <person name="Lee S."/>
            <person name="Kovar C."/>
            <person name="Wu Y."/>
            <person name="Scherer S.E."/>
            <person name="Worley K.C."/>
            <person name="Muzny D.M."/>
            <person name="Gibbs R."/>
        </authorList>
    </citation>
    <scope>NUCLEOTIDE SEQUENCE</scope>
    <source>
        <strain evidence="9">Brora</strain>
    </source>
</reference>
<dbReference type="CDD" id="cd00033">
    <property type="entry name" value="CCP"/>
    <property type="match status" value="2"/>
</dbReference>
<dbReference type="EnsemblMetazoa" id="SMAR014727-RA">
    <property type="protein sequence ID" value="SMAR014727-PA"/>
    <property type="gene ID" value="SMAR014727"/>
</dbReference>
<dbReference type="STRING" id="126957.T1JLJ7"/>
<dbReference type="Gene3D" id="3.10.100.10">
    <property type="entry name" value="Mannose-Binding Protein A, subunit A"/>
    <property type="match status" value="1"/>
</dbReference>
<sequence>MSCRYNSYWAGIRQVEDSKWVFMDYSVLGNFSYWAPKEPDGNENEDCVLLAAHVQTKWVTTQCHWGYRFICQLVDACDVQDLAIFYNLQIRLNFNNTEENTKLFSVGARVNVECAPGFVSLKGPSHLHCEIGGKWRNSTFCSKGCIAPNLPSTVRLLRSQPMYSVGDNLSLGCDSGHVLKGNLKCEDDGKWFGEAPACITINIPLQPRPNQPQIQCPKVANVTLFGVEEAEIKFVPMGTSIKLPCVKNVKIWPNGLWMRDQQVLVAKINIPTVSIHNNGTLIIGSMSSATEGLYTCIAFGSEQEPKVNYHSVRLILPRECNLKFDPAPTVHILSTHFVLLRCQ</sequence>
<dbReference type="Pfam" id="PF00084">
    <property type="entry name" value="Sushi"/>
    <property type="match status" value="2"/>
</dbReference>
<keyword evidence="2" id="KW-0430">Lectin</keyword>
<keyword evidence="9" id="KW-1185">Reference proteome</keyword>
<dbReference type="PROSITE" id="PS50041">
    <property type="entry name" value="C_TYPE_LECTIN_2"/>
    <property type="match status" value="1"/>
</dbReference>
<dbReference type="InterPro" id="IPR016187">
    <property type="entry name" value="CTDL_fold"/>
</dbReference>
<evidence type="ECO:0000313" key="9">
    <source>
        <dbReference type="Proteomes" id="UP000014500"/>
    </source>
</evidence>
<evidence type="ECO:0000259" key="7">
    <source>
        <dbReference type="PROSITE" id="PS50923"/>
    </source>
</evidence>
<name>T1JLJ7_STRMM</name>
<evidence type="ECO:0000259" key="5">
    <source>
        <dbReference type="PROSITE" id="PS50041"/>
    </source>
</evidence>
<feature type="domain" description="Sushi" evidence="7">
    <location>
        <begin position="143"/>
        <end position="200"/>
    </location>
</feature>
<dbReference type="SMART" id="SM00408">
    <property type="entry name" value="IGc2"/>
    <property type="match status" value="1"/>
</dbReference>